<feature type="transmembrane region" description="Helical" evidence="2">
    <location>
        <begin position="353"/>
        <end position="378"/>
    </location>
</feature>
<feature type="transmembrane region" description="Helical" evidence="2">
    <location>
        <begin position="203"/>
        <end position="226"/>
    </location>
</feature>
<feature type="transmembrane region" description="Helical" evidence="2">
    <location>
        <begin position="170"/>
        <end position="191"/>
    </location>
</feature>
<keyword evidence="2" id="KW-1133">Transmembrane helix</keyword>
<evidence type="ECO:0000313" key="4">
    <source>
        <dbReference type="Proteomes" id="UP001595909"/>
    </source>
</evidence>
<feature type="transmembrane region" description="Helical" evidence="2">
    <location>
        <begin position="274"/>
        <end position="298"/>
    </location>
</feature>
<dbReference type="Proteomes" id="UP001595909">
    <property type="component" value="Unassembled WGS sequence"/>
</dbReference>
<sequence length="431" mass="46583">MSAVEDLTELVERAGAAERAALASRWKEREDVDALRRRVESAITEQHQLEKLSSGPVLSERRARLRDAFLDEGLRSEPSATVTHADAARAESEAAGAVTVARLALLEAHLAVLDARLARIDAGEGEPGAETIDGHTPLQGRNAVARHGPALANGVRGEIVYMLARKPRSIVKSLAIGLALGLLYLGVIRVFQWDRAQAWLPYLGLWAISVVMGGAVCLNAMSFDAMRVRAALDSGARLWHLLVVKNLALICLVAPVGFLLSGLLAWRAGNLDAFFKACALMISFIVLWLGVGNVLSVVVPIRDEPILRRRKDGTLKQFAIVFAVSYAIGYAVNIMLLWRVFAAQEWAARLGSAVLPAIFVILSSVTMWILLTIVAVALSQQPRIRRGLMKELTDFQANTEAQAPAPEKDPAGPGDGAQGPTTEEASPQYSR</sequence>
<feature type="transmembrane region" description="Helical" evidence="2">
    <location>
        <begin position="318"/>
        <end position="341"/>
    </location>
</feature>
<feature type="transmembrane region" description="Helical" evidence="2">
    <location>
        <begin position="247"/>
        <end position="268"/>
    </location>
</feature>
<evidence type="ECO:0000256" key="2">
    <source>
        <dbReference type="SAM" id="Phobius"/>
    </source>
</evidence>
<dbReference type="EMBL" id="JBHSIM010000011">
    <property type="protein sequence ID" value="MFC4831878.1"/>
    <property type="molecule type" value="Genomic_DNA"/>
</dbReference>
<proteinExistence type="predicted"/>
<evidence type="ECO:0000256" key="1">
    <source>
        <dbReference type="SAM" id="MobiDB-lite"/>
    </source>
</evidence>
<gene>
    <name evidence="3" type="ORF">ACFPEL_05600</name>
</gene>
<name>A0ABV9RDR6_9PSEU</name>
<comment type="caution">
    <text evidence="3">The sequence shown here is derived from an EMBL/GenBank/DDBJ whole genome shotgun (WGS) entry which is preliminary data.</text>
</comment>
<feature type="region of interest" description="Disordered" evidence="1">
    <location>
        <begin position="399"/>
        <end position="431"/>
    </location>
</feature>
<keyword evidence="2" id="KW-0812">Transmembrane</keyword>
<evidence type="ECO:0000313" key="3">
    <source>
        <dbReference type="EMBL" id="MFC4831878.1"/>
    </source>
</evidence>
<accession>A0ABV9RDR6</accession>
<organism evidence="3 4">
    <name type="scientific">Actinomycetospora chibensis</name>
    <dbReference type="NCBI Taxonomy" id="663606"/>
    <lineage>
        <taxon>Bacteria</taxon>
        <taxon>Bacillati</taxon>
        <taxon>Actinomycetota</taxon>
        <taxon>Actinomycetes</taxon>
        <taxon>Pseudonocardiales</taxon>
        <taxon>Pseudonocardiaceae</taxon>
        <taxon>Actinomycetospora</taxon>
    </lineage>
</organism>
<evidence type="ECO:0008006" key="5">
    <source>
        <dbReference type="Google" id="ProtNLM"/>
    </source>
</evidence>
<feature type="compositionally biased region" description="Polar residues" evidence="1">
    <location>
        <begin position="421"/>
        <end position="431"/>
    </location>
</feature>
<keyword evidence="2" id="KW-0472">Membrane</keyword>
<reference evidence="4" key="1">
    <citation type="journal article" date="2019" name="Int. J. Syst. Evol. Microbiol.">
        <title>The Global Catalogue of Microorganisms (GCM) 10K type strain sequencing project: providing services to taxonomists for standard genome sequencing and annotation.</title>
        <authorList>
            <consortium name="The Broad Institute Genomics Platform"/>
            <consortium name="The Broad Institute Genome Sequencing Center for Infectious Disease"/>
            <person name="Wu L."/>
            <person name="Ma J."/>
        </authorList>
    </citation>
    <scope>NUCLEOTIDE SEQUENCE [LARGE SCALE GENOMIC DNA]</scope>
    <source>
        <strain evidence="4">CCUG 50347</strain>
    </source>
</reference>
<protein>
    <recommendedName>
        <fullName evidence="5">ABC transporter permease</fullName>
    </recommendedName>
</protein>
<keyword evidence="4" id="KW-1185">Reference proteome</keyword>
<dbReference type="RefSeq" id="WP_274192018.1">
    <property type="nucleotide sequence ID" value="NZ_BAABHN010000011.1"/>
</dbReference>